<name>A0A644V129_9ZZZZ</name>
<dbReference type="EC" id="3.6.4.-" evidence="7"/>
<dbReference type="SMART" id="SM00490">
    <property type="entry name" value="HELICc"/>
    <property type="match status" value="1"/>
</dbReference>
<dbReference type="CDD" id="cd18793">
    <property type="entry name" value="SF2_C_SNF"/>
    <property type="match status" value="1"/>
</dbReference>
<evidence type="ECO:0000259" key="5">
    <source>
        <dbReference type="PROSITE" id="PS51192"/>
    </source>
</evidence>
<reference evidence="7" key="1">
    <citation type="submission" date="2019-08" db="EMBL/GenBank/DDBJ databases">
        <authorList>
            <person name="Kucharzyk K."/>
            <person name="Murdoch R.W."/>
            <person name="Higgins S."/>
            <person name="Loffler F."/>
        </authorList>
    </citation>
    <scope>NUCLEOTIDE SEQUENCE</scope>
</reference>
<dbReference type="InterPro" id="IPR000330">
    <property type="entry name" value="SNF2_N"/>
</dbReference>
<dbReference type="CDD" id="cd18011">
    <property type="entry name" value="DEXDc_RapA"/>
    <property type="match status" value="1"/>
</dbReference>
<proteinExistence type="predicted"/>
<sequence>MASGRILKVDMTVNFTPGDLVRARGREWVALPTPGEGLLALRPLSGNENDIVVLAPDLELTPVEAARFDLPDDARTTVQSKAALLADALRLTLRRGAGPFRSAAQLAFEPRTYQLVPLLMALRLQVPRLLIADDVGIGKTIEAGLILRELMDRGEVDAFSVLCPPHLVDQWITELKDRFGIDAVAVTSGTAARLERNLPLAQTLFDAYPFTVVSLDYIKAEKRRDGFARACPDFVIVDEAHACVGTHKGKQQRFDLLQGLARDPERRLILLTATPHSGDEDAFARLLSLIDTEFGTVNFDNQKYRERLVRHFVQRRRVDLVEGDWDENRSFPKHETTEYSYRLNDEHRAFQEAVLDYCFSVVSRAGDAQKDRRLAFWGTLALMRCVGSSPAAAMSALRNRASNEDDRLEPQIYDEDGDDEDAVDIEPNTVFSNDPALQGLLYKASELLTAEDPKLNALIMALKPLIKHGANPVVFCRYLATAEHVKEGLRKAFPKLNVQAVTGELTPDERRDRVVEMAAEESAATDQRILVATDCLSEGINLQQLFDTVIHYDLSWNPTRHQQREGRVDRFGQPAELVRSIMMFSPDSAIDGAVLDVILRKAEEIRKATGVTVPLPDERGPVTDALMAAMMLRRGGGSHKQLTLDLQLGDGIQVMETRWRDASENEKRSRARFAQNAMKPSEVAPEWDKVKSLLGSPAETLEFLERAMSRFGVPLEKKKSLQFAHVHALQDSLKEKLEQRGLKGSLKLATQEPVPSGASLLTRTHPLTSSLAESLLEASLDTEALPDLGIGRVGAWPSAAVTQMTRVALLRIRYKLTVHARRERLLLAEEAALVALDSNTVIASGSEARALLASPATADLAPVARDRMINTAKAALPDLLGGPIADFVQKRAAELVEDHARLRAAAGSASRVSVEPIIPPDVIGLFVLVPGEV</sequence>
<dbReference type="InterPro" id="IPR057342">
    <property type="entry name" value="DEXDc_RapA"/>
</dbReference>
<dbReference type="Pfam" id="PF00271">
    <property type="entry name" value="Helicase_C"/>
    <property type="match status" value="1"/>
</dbReference>
<dbReference type="InterPro" id="IPR049730">
    <property type="entry name" value="SNF2/RAD54-like_C"/>
</dbReference>
<dbReference type="InterPro" id="IPR027417">
    <property type="entry name" value="P-loop_NTPase"/>
</dbReference>
<dbReference type="PANTHER" id="PTHR45766">
    <property type="entry name" value="DNA ANNEALING HELICASE AND ENDONUCLEASE ZRANB3 FAMILY MEMBER"/>
    <property type="match status" value="1"/>
</dbReference>
<dbReference type="PROSITE" id="PS51192">
    <property type="entry name" value="HELICASE_ATP_BIND_1"/>
    <property type="match status" value="1"/>
</dbReference>
<dbReference type="PANTHER" id="PTHR45766:SF6">
    <property type="entry name" value="SWI_SNF-RELATED MATRIX-ASSOCIATED ACTIN-DEPENDENT REGULATOR OF CHROMATIN SUBFAMILY A-LIKE PROTEIN 1"/>
    <property type="match status" value="1"/>
</dbReference>
<evidence type="ECO:0000256" key="3">
    <source>
        <dbReference type="ARBA" id="ARBA00022806"/>
    </source>
</evidence>
<dbReference type="Gene3D" id="3.40.50.300">
    <property type="entry name" value="P-loop containing nucleotide triphosphate hydrolases"/>
    <property type="match status" value="1"/>
</dbReference>
<dbReference type="Pfam" id="PF00176">
    <property type="entry name" value="SNF2-rel_dom"/>
    <property type="match status" value="1"/>
</dbReference>
<comment type="caution">
    <text evidence="7">The sequence shown here is derived from an EMBL/GenBank/DDBJ whole genome shotgun (WGS) entry which is preliminary data.</text>
</comment>
<evidence type="ECO:0000256" key="4">
    <source>
        <dbReference type="ARBA" id="ARBA00022840"/>
    </source>
</evidence>
<keyword evidence="4" id="KW-0067">ATP-binding</keyword>
<organism evidence="7">
    <name type="scientific">bioreactor metagenome</name>
    <dbReference type="NCBI Taxonomy" id="1076179"/>
    <lineage>
        <taxon>unclassified sequences</taxon>
        <taxon>metagenomes</taxon>
        <taxon>ecological metagenomes</taxon>
    </lineage>
</organism>
<dbReference type="GO" id="GO:0005524">
    <property type="term" value="F:ATP binding"/>
    <property type="evidence" value="ECO:0007669"/>
    <property type="project" value="UniProtKB-KW"/>
</dbReference>
<feature type="domain" description="Helicase C-terminal" evidence="6">
    <location>
        <begin position="454"/>
        <end position="621"/>
    </location>
</feature>
<dbReference type="GO" id="GO:0016787">
    <property type="term" value="F:hydrolase activity"/>
    <property type="evidence" value="ECO:0007669"/>
    <property type="project" value="UniProtKB-KW"/>
</dbReference>
<protein>
    <submittedName>
        <fullName evidence="7">RNA polymerase-associated protein RapA</fullName>
        <ecNumber evidence="7">3.6.4.-</ecNumber>
    </submittedName>
</protein>
<keyword evidence="3" id="KW-0347">Helicase</keyword>
<feature type="domain" description="Helicase ATP-binding" evidence="5">
    <location>
        <begin position="120"/>
        <end position="293"/>
    </location>
</feature>
<dbReference type="Gene3D" id="3.40.50.10810">
    <property type="entry name" value="Tandem AAA-ATPase domain"/>
    <property type="match status" value="1"/>
</dbReference>
<keyword evidence="2 7" id="KW-0378">Hydrolase</keyword>
<evidence type="ECO:0000256" key="2">
    <source>
        <dbReference type="ARBA" id="ARBA00022801"/>
    </source>
</evidence>
<dbReference type="InterPro" id="IPR001650">
    <property type="entry name" value="Helicase_C-like"/>
</dbReference>
<dbReference type="GO" id="GO:0004386">
    <property type="term" value="F:helicase activity"/>
    <property type="evidence" value="ECO:0007669"/>
    <property type="project" value="UniProtKB-KW"/>
</dbReference>
<dbReference type="EMBL" id="VSSQ01000193">
    <property type="protein sequence ID" value="MPL84705.1"/>
    <property type="molecule type" value="Genomic_DNA"/>
</dbReference>
<gene>
    <name evidence="7" type="primary">rapA_7</name>
    <name evidence="7" type="ORF">SDC9_30670</name>
</gene>
<evidence type="ECO:0000256" key="1">
    <source>
        <dbReference type="ARBA" id="ARBA00022741"/>
    </source>
</evidence>
<dbReference type="SMART" id="SM00487">
    <property type="entry name" value="DEXDc"/>
    <property type="match status" value="1"/>
</dbReference>
<evidence type="ECO:0000259" key="6">
    <source>
        <dbReference type="PROSITE" id="PS51194"/>
    </source>
</evidence>
<dbReference type="SUPFAM" id="SSF52540">
    <property type="entry name" value="P-loop containing nucleoside triphosphate hydrolases"/>
    <property type="match status" value="1"/>
</dbReference>
<accession>A0A644V129</accession>
<keyword evidence="1" id="KW-0547">Nucleotide-binding</keyword>
<dbReference type="InterPro" id="IPR038718">
    <property type="entry name" value="SNF2-like_sf"/>
</dbReference>
<evidence type="ECO:0000313" key="7">
    <source>
        <dbReference type="EMBL" id="MPL84705.1"/>
    </source>
</evidence>
<dbReference type="PROSITE" id="PS51194">
    <property type="entry name" value="HELICASE_CTER"/>
    <property type="match status" value="1"/>
</dbReference>
<dbReference type="AlphaFoldDB" id="A0A644V129"/>
<dbReference type="InterPro" id="IPR014001">
    <property type="entry name" value="Helicase_ATP-bd"/>
</dbReference>